<feature type="transmembrane region" description="Helical" evidence="7">
    <location>
        <begin position="174"/>
        <end position="197"/>
    </location>
</feature>
<evidence type="ECO:0000256" key="3">
    <source>
        <dbReference type="ARBA" id="ARBA00022475"/>
    </source>
</evidence>
<feature type="transmembrane region" description="Helical" evidence="7">
    <location>
        <begin position="234"/>
        <end position="260"/>
    </location>
</feature>
<accession>A0A2T4ZC20</accession>
<dbReference type="OrthoDB" id="9788108at2"/>
<dbReference type="Pfam" id="PF00528">
    <property type="entry name" value="BPD_transp_1"/>
    <property type="match status" value="1"/>
</dbReference>
<evidence type="ECO:0000256" key="4">
    <source>
        <dbReference type="ARBA" id="ARBA00022692"/>
    </source>
</evidence>
<evidence type="ECO:0000259" key="9">
    <source>
        <dbReference type="PROSITE" id="PS50928"/>
    </source>
</evidence>
<keyword evidence="11" id="KW-1185">Reference proteome</keyword>
<feature type="domain" description="ABC transmembrane type-1" evidence="9">
    <location>
        <begin position="88"/>
        <end position="301"/>
    </location>
</feature>
<keyword evidence="5 7" id="KW-1133">Transmembrane helix</keyword>
<proteinExistence type="inferred from homology"/>
<dbReference type="GO" id="GO:0055085">
    <property type="term" value="P:transmembrane transport"/>
    <property type="evidence" value="ECO:0007669"/>
    <property type="project" value="InterPro"/>
</dbReference>
<feature type="transmembrane region" description="Helical" evidence="7">
    <location>
        <begin position="27"/>
        <end position="54"/>
    </location>
</feature>
<dbReference type="PROSITE" id="PS50928">
    <property type="entry name" value="ABC_TM1"/>
    <property type="match status" value="1"/>
</dbReference>
<sequence>MESHTPIMTRKTSLKRRKGSLQRKETMAGWLFVAPMLTGVSVLTLLPIVATLILGFSEWNFVAGIEGLTWVGFNNFQRLIQDPSFVTALFNNLIFLLAIPIYMVIALVLAILIDRYVYGKAFFKVAFFMPYISSVVAVAVVWQVLFHPSAGPINQFLLALGIQNPPKWIADPAFALPSIMLIYIWISIGFNMVVYIAGLQTIPKDLYEAAEIDGANAWVKFRQITVPLLSRASFFLLITGIISTFKVFDLIAILTQGGPIQSTSVLVWYLYETAFVNLEIGYASAIAMILFSCVLGVTLLQWVIQKKWVID</sequence>
<dbReference type="SUPFAM" id="SSF161098">
    <property type="entry name" value="MetI-like"/>
    <property type="match status" value="1"/>
</dbReference>
<dbReference type="GO" id="GO:0005886">
    <property type="term" value="C:plasma membrane"/>
    <property type="evidence" value="ECO:0007669"/>
    <property type="project" value="UniProtKB-SubCell"/>
</dbReference>
<evidence type="ECO:0000256" key="7">
    <source>
        <dbReference type="RuleBase" id="RU363032"/>
    </source>
</evidence>
<feature type="region of interest" description="Disordered" evidence="8">
    <location>
        <begin position="1"/>
        <end position="20"/>
    </location>
</feature>
<keyword evidence="3" id="KW-1003">Cell membrane</keyword>
<dbReference type="Gene3D" id="1.10.3720.10">
    <property type="entry name" value="MetI-like"/>
    <property type="match status" value="1"/>
</dbReference>
<evidence type="ECO:0000313" key="11">
    <source>
        <dbReference type="Proteomes" id="UP000241639"/>
    </source>
</evidence>
<dbReference type="CDD" id="cd06261">
    <property type="entry name" value="TM_PBP2"/>
    <property type="match status" value="1"/>
</dbReference>
<dbReference type="RefSeq" id="WP_107726398.1">
    <property type="nucleotide sequence ID" value="NZ_PZZP01000001.1"/>
</dbReference>
<dbReference type="InterPro" id="IPR051393">
    <property type="entry name" value="ABC_transporter_permease"/>
</dbReference>
<evidence type="ECO:0000256" key="1">
    <source>
        <dbReference type="ARBA" id="ARBA00004651"/>
    </source>
</evidence>
<feature type="transmembrane region" description="Helical" evidence="7">
    <location>
        <begin position="93"/>
        <end position="113"/>
    </location>
</feature>
<dbReference type="Proteomes" id="UP000241639">
    <property type="component" value="Unassembled WGS sequence"/>
</dbReference>
<dbReference type="EMBL" id="PZZP01000001">
    <property type="protein sequence ID" value="PTM59419.1"/>
    <property type="molecule type" value="Genomic_DNA"/>
</dbReference>
<organism evidence="10 11">
    <name type="scientific">Desmospora activa DSM 45169</name>
    <dbReference type="NCBI Taxonomy" id="1121389"/>
    <lineage>
        <taxon>Bacteria</taxon>
        <taxon>Bacillati</taxon>
        <taxon>Bacillota</taxon>
        <taxon>Bacilli</taxon>
        <taxon>Bacillales</taxon>
        <taxon>Thermoactinomycetaceae</taxon>
        <taxon>Desmospora</taxon>
    </lineage>
</organism>
<evidence type="ECO:0000256" key="2">
    <source>
        <dbReference type="ARBA" id="ARBA00022448"/>
    </source>
</evidence>
<gene>
    <name evidence="10" type="ORF">C8J48_2038</name>
</gene>
<comment type="caution">
    <text evidence="10">The sequence shown here is derived from an EMBL/GenBank/DDBJ whole genome shotgun (WGS) entry which is preliminary data.</text>
</comment>
<evidence type="ECO:0000256" key="6">
    <source>
        <dbReference type="ARBA" id="ARBA00023136"/>
    </source>
</evidence>
<feature type="transmembrane region" description="Helical" evidence="7">
    <location>
        <begin position="125"/>
        <end position="145"/>
    </location>
</feature>
<dbReference type="AlphaFoldDB" id="A0A2T4ZC20"/>
<dbReference type="PANTHER" id="PTHR30193:SF37">
    <property type="entry name" value="INNER MEMBRANE ABC TRANSPORTER PERMEASE PROTEIN YCJO"/>
    <property type="match status" value="1"/>
</dbReference>
<name>A0A2T4ZC20_9BACL</name>
<comment type="subcellular location">
    <subcellularLocation>
        <location evidence="1 7">Cell membrane</location>
        <topology evidence="1 7">Multi-pass membrane protein</topology>
    </subcellularLocation>
</comment>
<evidence type="ECO:0000256" key="8">
    <source>
        <dbReference type="SAM" id="MobiDB-lite"/>
    </source>
</evidence>
<comment type="similarity">
    <text evidence="7">Belongs to the binding-protein-dependent transport system permease family.</text>
</comment>
<keyword evidence="2 7" id="KW-0813">Transport</keyword>
<protein>
    <submittedName>
        <fullName evidence="10">Carbohydrate ABC transporter membrane protein 1 (CUT1 family)</fullName>
    </submittedName>
</protein>
<reference evidence="10 11" key="1">
    <citation type="submission" date="2018-04" db="EMBL/GenBank/DDBJ databases">
        <title>Genomic Encyclopedia of Archaeal and Bacterial Type Strains, Phase II (KMG-II): from individual species to whole genera.</title>
        <authorList>
            <person name="Goeker M."/>
        </authorList>
    </citation>
    <scope>NUCLEOTIDE SEQUENCE [LARGE SCALE GENOMIC DNA]</scope>
    <source>
        <strain evidence="10 11">DSM 45169</strain>
    </source>
</reference>
<feature type="transmembrane region" description="Helical" evidence="7">
    <location>
        <begin position="280"/>
        <end position="304"/>
    </location>
</feature>
<evidence type="ECO:0000313" key="10">
    <source>
        <dbReference type="EMBL" id="PTM59419.1"/>
    </source>
</evidence>
<dbReference type="InterPro" id="IPR035906">
    <property type="entry name" value="MetI-like_sf"/>
</dbReference>
<keyword evidence="6 7" id="KW-0472">Membrane</keyword>
<keyword evidence="4 7" id="KW-0812">Transmembrane</keyword>
<dbReference type="PANTHER" id="PTHR30193">
    <property type="entry name" value="ABC TRANSPORTER PERMEASE PROTEIN"/>
    <property type="match status" value="1"/>
</dbReference>
<evidence type="ECO:0000256" key="5">
    <source>
        <dbReference type="ARBA" id="ARBA00022989"/>
    </source>
</evidence>
<dbReference type="InterPro" id="IPR000515">
    <property type="entry name" value="MetI-like"/>
</dbReference>